<evidence type="ECO:0000256" key="3">
    <source>
        <dbReference type="ARBA" id="ARBA00022989"/>
    </source>
</evidence>
<keyword evidence="3 5" id="KW-1133">Transmembrane helix</keyword>
<evidence type="ECO:0000256" key="1">
    <source>
        <dbReference type="ARBA" id="ARBA00004141"/>
    </source>
</evidence>
<feature type="transmembrane region" description="Helical" evidence="5">
    <location>
        <begin position="31"/>
        <end position="50"/>
    </location>
</feature>
<sequence length="101" mass="11149">MTGIVISLLLVGFISLAPVTSGSSWAIGAFLLIFTFIYDSTVGPLTYVIVPETPSSRLRHKTVVLARNAYNITCIWTGVLTPYMLNTTAWNWSYVLHPSKI</sequence>
<dbReference type="AlphaFoldDB" id="A0AAN6H297"/>
<feature type="signal peptide" evidence="6">
    <location>
        <begin position="1"/>
        <end position="22"/>
    </location>
</feature>
<organism evidence="7 8">
    <name type="scientific">Friedmanniomyces endolithicus</name>
    <dbReference type="NCBI Taxonomy" id="329885"/>
    <lineage>
        <taxon>Eukaryota</taxon>
        <taxon>Fungi</taxon>
        <taxon>Dikarya</taxon>
        <taxon>Ascomycota</taxon>
        <taxon>Pezizomycotina</taxon>
        <taxon>Dothideomycetes</taxon>
        <taxon>Dothideomycetidae</taxon>
        <taxon>Mycosphaerellales</taxon>
        <taxon>Teratosphaeriaceae</taxon>
        <taxon>Friedmanniomyces</taxon>
    </lineage>
</organism>
<comment type="caution">
    <text evidence="7">The sequence shown here is derived from an EMBL/GenBank/DDBJ whole genome shotgun (WGS) entry which is preliminary data.</text>
</comment>
<dbReference type="EMBL" id="JAUJLE010000585">
    <property type="protein sequence ID" value="KAK0952856.1"/>
    <property type="molecule type" value="Genomic_DNA"/>
</dbReference>
<dbReference type="GO" id="GO:0005351">
    <property type="term" value="F:carbohydrate:proton symporter activity"/>
    <property type="evidence" value="ECO:0007669"/>
    <property type="project" value="TreeGrafter"/>
</dbReference>
<reference evidence="7" key="1">
    <citation type="submission" date="2023-06" db="EMBL/GenBank/DDBJ databases">
        <title>Black Yeasts Isolated from many extreme environments.</title>
        <authorList>
            <person name="Coleine C."/>
            <person name="Stajich J.E."/>
            <person name="Selbmann L."/>
        </authorList>
    </citation>
    <scope>NUCLEOTIDE SEQUENCE</scope>
    <source>
        <strain evidence="7">CCFEE 5200</strain>
    </source>
</reference>
<dbReference type="InterPro" id="IPR036259">
    <property type="entry name" value="MFS_trans_sf"/>
</dbReference>
<dbReference type="PANTHER" id="PTHR48022">
    <property type="entry name" value="PLASTIDIC GLUCOSE TRANSPORTER 4"/>
    <property type="match status" value="1"/>
</dbReference>
<keyword evidence="8" id="KW-1185">Reference proteome</keyword>
<feature type="chain" id="PRO_5042939776" description="Major facilitator superfamily (MFS) profile domain-containing protein" evidence="6">
    <location>
        <begin position="23"/>
        <end position="101"/>
    </location>
</feature>
<evidence type="ECO:0000256" key="6">
    <source>
        <dbReference type="SAM" id="SignalP"/>
    </source>
</evidence>
<dbReference type="PANTHER" id="PTHR48022:SF5">
    <property type="entry name" value="ALPHA-GLUCOSIDES PERMEASE MPH2-RELATED"/>
    <property type="match status" value="1"/>
</dbReference>
<keyword evidence="4 5" id="KW-0472">Membrane</keyword>
<keyword evidence="6" id="KW-0732">Signal</keyword>
<evidence type="ECO:0000313" key="7">
    <source>
        <dbReference type="EMBL" id="KAK0952856.1"/>
    </source>
</evidence>
<evidence type="ECO:0000256" key="5">
    <source>
        <dbReference type="SAM" id="Phobius"/>
    </source>
</evidence>
<name>A0AAN6H297_9PEZI</name>
<dbReference type="Gene3D" id="1.20.1250.20">
    <property type="entry name" value="MFS general substrate transporter like domains"/>
    <property type="match status" value="1"/>
</dbReference>
<dbReference type="InterPro" id="IPR050360">
    <property type="entry name" value="MFS_Sugar_Transporters"/>
</dbReference>
<keyword evidence="2 5" id="KW-0812">Transmembrane</keyword>
<dbReference type="Proteomes" id="UP001175353">
    <property type="component" value="Unassembled WGS sequence"/>
</dbReference>
<accession>A0AAN6H297</accession>
<evidence type="ECO:0008006" key="9">
    <source>
        <dbReference type="Google" id="ProtNLM"/>
    </source>
</evidence>
<evidence type="ECO:0000256" key="2">
    <source>
        <dbReference type="ARBA" id="ARBA00022692"/>
    </source>
</evidence>
<proteinExistence type="predicted"/>
<protein>
    <recommendedName>
        <fullName evidence="9">Major facilitator superfamily (MFS) profile domain-containing protein</fullName>
    </recommendedName>
</protein>
<evidence type="ECO:0000256" key="4">
    <source>
        <dbReference type="ARBA" id="ARBA00023136"/>
    </source>
</evidence>
<dbReference type="Pfam" id="PF00083">
    <property type="entry name" value="Sugar_tr"/>
    <property type="match status" value="1"/>
</dbReference>
<evidence type="ECO:0000313" key="8">
    <source>
        <dbReference type="Proteomes" id="UP001175353"/>
    </source>
</evidence>
<dbReference type="SUPFAM" id="SSF103473">
    <property type="entry name" value="MFS general substrate transporter"/>
    <property type="match status" value="1"/>
</dbReference>
<dbReference type="GO" id="GO:0016020">
    <property type="term" value="C:membrane"/>
    <property type="evidence" value="ECO:0007669"/>
    <property type="project" value="UniProtKB-SubCell"/>
</dbReference>
<comment type="subcellular location">
    <subcellularLocation>
        <location evidence="1">Membrane</location>
        <topology evidence="1">Multi-pass membrane protein</topology>
    </subcellularLocation>
</comment>
<gene>
    <name evidence="7" type="ORF">LTR91_024174</name>
</gene>
<dbReference type="InterPro" id="IPR005828">
    <property type="entry name" value="MFS_sugar_transport-like"/>
</dbReference>